<evidence type="ECO:0000313" key="2">
    <source>
        <dbReference type="Proteomes" id="UP000265520"/>
    </source>
</evidence>
<dbReference type="EMBL" id="LXQA010244042">
    <property type="protein sequence ID" value="MCI37387.1"/>
    <property type="molecule type" value="Genomic_DNA"/>
</dbReference>
<keyword evidence="2" id="KW-1185">Reference proteome</keyword>
<organism evidence="1 2">
    <name type="scientific">Trifolium medium</name>
    <dbReference type="NCBI Taxonomy" id="97028"/>
    <lineage>
        <taxon>Eukaryota</taxon>
        <taxon>Viridiplantae</taxon>
        <taxon>Streptophyta</taxon>
        <taxon>Embryophyta</taxon>
        <taxon>Tracheophyta</taxon>
        <taxon>Spermatophyta</taxon>
        <taxon>Magnoliopsida</taxon>
        <taxon>eudicotyledons</taxon>
        <taxon>Gunneridae</taxon>
        <taxon>Pentapetalae</taxon>
        <taxon>rosids</taxon>
        <taxon>fabids</taxon>
        <taxon>Fabales</taxon>
        <taxon>Fabaceae</taxon>
        <taxon>Papilionoideae</taxon>
        <taxon>50 kb inversion clade</taxon>
        <taxon>NPAAA clade</taxon>
        <taxon>Hologalegina</taxon>
        <taxon>IRL clade</taxon>
        <taxon>Trifolieae</taxon>
        <taxon>Trifolium</taxon>
    </lineage>
</organism>
<proteinExistence type="predicted"/>
<feature type="non-terminal residue" evidence="1">
    <location>
        <position position="1"/>
    </location>
</feature>
<evidence type="ECO:0000313" key="1">
    <source>
        <dbReference type="EMBL" id="MCI37387.1"/>
    </source>
</evidence>
<sequence>CFGDSYGPSQFWASFPSLAFRCPMSARRSIKSPCSNYLGTTLLLYLLAAAFLVTVFAIVAKFRVSSMMSSSSLIAWEFSSSWSG</sequence>
<protein>
    <submittedName>
        <fullName evidence="1">Uncharacterized protein</fullName>
    </submittedName>
</protein>
<reference evidence="1 2" key="1">
    <citation type="journal article" date="2018" name="Front. Plant Sci.">
        <title>Red Clover (Trifolium pratense) and Zigzag Clover (T. medium) - A Picture of Genomic Similarities and Differences.</title>
        <authorList>
            <person name="Dluhosova J."/>
            <person name="Istvanek J."/>
            <person name="Nedelnik J."/>
            <person name="Repkova J."/>
        </authorList>
    </citation>
    <scope>NUCLEOTIDE SEQUENCE [LARGE SCALE GENOMIC DNA]</scope>
    <source>
        <strain evidence="2">cv. 10/8</strain>
        <tissue evidence="1">Leaf</tissue>
    </source>
</reference>
<dbReference type="Proteomes" id="UP000265520">
    <property type="component" value="Unassembled WGS sequence"/>
</dbReference>
<comment type="caution">
    <text evidence="1">The sequence shown here is derived from an EMBL/GenBank/DDBJ whole genome shotgun (WGS) entry which is preliminary data.</text>
</comment>
<accession>A0A392RM77</accession>
<dbReference type="AlphaFoldDB" id="A0A392RM77"/>
<name>A0A392RM77_9FABA</name>